<dbReference type="InterPro" id="IPR003827">
    <property type="entry name" value="tRNA_yW-synthesising"/>
</dbReference>
<feature type="domain" description="tRNA wybutosine-synthesizing protein" evidence="13">
    <location>
        <begin position="6"/>
        <end position="211"/>
    </location>
</feature>
<keyword evidence="5" id="KW-0808">Transferase</keyword>
<dbReference type="FunFam" id="3.30.1960.10:FF:000003">
    <property type="entry name" value="tRNA methyltransferase"/>
    <property type="match status" value="1"/>
</dbReference>
<evidence type="ECO:0000256" key="8">
    <source>
        <dbReference type="ARBA" id="ARBA00030554"/>
    </source>
</evidence>
<gene>
    <name evidence="14" type="ORF">PUMCH_002032</name>
</gene>
<dbReference type="Gene3D" id="3.30.1960.10">
    <property type="entry name" value="tRNA wybutosine-synthesizing-like"/>
    <property type="match status" value="1"/>
</dbReference>
<dbReference type="RefSeq" id="XP_062877126.1">
    <property type="nucleotide sequence ID" value="XM_063021056.1"/>
</dbReference>
<evidence type="ECO:0000256" key="4">
    <source>
        <dbReference type="ARBA" id="ARBA00022603"/>
    </source>
</evidence>
<comment type="function">
    <text evidence="10">S-adenosyl-L-methionine-dependent methyltransferase that acts as a component of the wybutosine biosynthesis pathway. Wybutosine is a hyper modified guanosine with a tricyclic base found at the 3'-position adjacent to the anticodon of eukaryotic phenylalanine tRNA. Probably methylates N-4 position of wybutosine-86 to produce wybutosine-72.</text>
</comment>
<dbReference type="GO" id="GO:0008033">
    <property type="term" value="P:tRNA processing"/>
    <property type="evidence" value="ECO:0007669"/>
    <property type="project" value="UniProtKB-KW"/>
</dbReference>
<keyword evidence="6" id="KW-0949">S-adenosyl-L-methionine</keyword>
<protein>
    <recommendedName>
        <fullName evidence="11">tRNA wybutosine-synthesizing protein 3</fullName>
        <ecNumber evidence="3">2.1.1.282</ecNumber>
    </recommendedName>
    <alternativeName>
        <fullName evidence="8">tRNA(Phe) 7-((3-amino-3-carboxypropyl)-4-demethylwyosine(37)-N(4))-methyltransferase</fullName>
    </alternativeName>
</protein>
<dbReference type="EC" id="2.1.1.282" evidence="3"/>
<dbReference type="EMBL" id="CP138895">
    <property type="protein sequence ID" value="WPK24743.1"/>
    <property type="molecule type" value="Genomic_DNA"/>
</dbReference>
<comment type="pathway">
    <text evidence="1">tRNA modification; wybutosine-tRNA(Phe) biosynthesis.</text>
</comment>
<dbReference type="PANTHER" id="PTHR48418">
    <property type="entry name" value="TRNA WYBUTOSINE-SYNTHESIZING PROTEIN 3"/>
    <property type="match status" value="1"/>
</dbReference>
<evidence type="ECO:0000259" key="13">
    <source>
        <dbReference type="Pfam" id="PF02676"/>
    </source>
</evidence>
<evidence type="ECO:0000256" key="3">
    <source>
        <dbReference type="ARBA" id="ARBA00012750"/>
    </source>
</evidence>
<feature type="region of interest" description="Disordered" evidence="12">
    <location>
        <begin position="226"/>
        <end position="263"/>
    </location>
</feature>
<dbReference type="Proteomes" id="UP001338582">
    <property type="component" value="Chromosome 2"/>
</dbReference>
<sequence>MSPFDQKKELILREIGETSEAQPDASPKGTIDVLCLPLINTINAHPDMVTTSLCLGRVSVFLEGIKQNSQIGAKGNEGRWLFVTHEPKELDDWHKLIDFSYNTEASIQENTRYILYKFEPLILHVKCRDLKTANLLFSTAMSCGFRETGIGSNNIVGIRILIKLDVPIGLLQDGKFVSLVSPEYLKTITVLSHERFKENFRKMDQLQSSITNMGVVKEDVVETKEQRRERKIREGMERREHVLKEKERKRIEKAAKEASETQN</sequence>
<dbReference type="SUPFAM" id="SSF111278">
    <property type="entry name" value="SSo0622-like"/>
    <property type="match status" value="1"/>
</dbReference>
<name>A0AAX4H851_9ASCO</name>
<evidence type="ECO:0000256" key="7">
    <source>
        <dbReference type="ARBA" id="ARBA00022694"/>
    </source>
</evidence>
<proteinExistence type="inferred from homology"/>
<accession>A0AAX4H851</accession>
<evidence type="ECO:0000256" key="9">
    <source>
        <dbReference type="ARBA" id="ARBA00049202"/>
    </source>
</evidence>
<keyword evidence="7" id="KW-0819">tRNA processing</keyword>
<evidence type="ECO:0000256" key="6">
    <source>
        <dbReference type="ARBA" id="ARBA00022691"/>
    </source>
</evidence>
<comment type="catalytic activity">
    <reaction evidence="9">
        <text>4-demethyl-7-[(3S)-3-amino-3-carboxypropyl]wyosine(37) in tRNA(Phe) + S-adenosyl-L-methionine = 7-[(3S)-3-amino-3-carboxypropyl]wyosine(37) in tRNA(Phe) + S-adenosyl-L-homocysteine + H(+)</text>
        <dbReference type="Rhea" id="RHEA:36635"/>
        <dbReference type="Rhea" id="RHEA-COMP:10378"/>
        <dbReference type="Rhea" id="RHEA-COMP:10379"/>
        <dbReference type="ChEBI" id="CHEBI:15378"/>
        <dbReference type="ChEBI" id="CHEBI:57856"/>
        <dbReference type="ChEBI" id="CHEBI:59789"/>
        <dbReference type="ChEBI" id="CHEBI:73543"/>
        <dbReference type="ChEBI" id="CHEBI:73550"/>
        <dbReference type="EC" id="2.1.1.282"/>
    </reaction>
</comment>
<dbReference type="GeneID" id="88173097"/>
<evidence type="ECO:0000256" key="11">
    <source>
        <dbReference type="ARBA" id="ARBA00069229"/>
    </source>
</evidence>
<dbReference type="GO" id="GO:0032259">
    <property type="term" value="P:methylation"/>
    <property type="evidence" value="ECO:0007669"/>
    <property type="project" value="UniProtKB-KW"/>
</dbReference>
<keyword evidence="4" id="KW-0489">Methyltransferase</keyword>
<reference evidence="14 15" key="1">
    <citation type="submission" date="2023-10" db="EMBL/GenBank/DDBJ databases">
        <title>Draft Genome Sequence of Candida saopaulonensis from a very Premature Infant with Sepsis.</title>
        <authorList>
            <person name="Ning Y."/>
            <person name="Dai R."/>
            <person name="Xiao M."/>
            <person name="Xu Y."/>
            <person name="Yan Q."/>
            <person name="Zhang L."/>
        </authorList>
    </citation>
    <scope>NUCLEOTIDE SEQUENCE [LARGE SCALE GENOMIC DNA]</scope>
    <source>
        <strain evidence="14 15">19XY460</strain>
    </source>
</reference>
<evidence type="ECO:0000313" key="15">
    <source>
        <dbReference type="Proteomes" id="UP001338582"/>
    </source>
</evidence>
<dbReference type="KEGG" id="asau:88173097"/>
<keyword evidence="15" id="KW-1185">Reference proteome</keyword>
<dbReference type="Pfam" id="PF02676">
    <property type="entry name" value="TYW3"/>
    <property type="match status" value="1"/>
</dbReference>
<dbReference type="AlphaFoldDB" id="A0AAX4H851"/>
<dbReference type="GO" id="GO:0008168">
    <property type="term" value="F:methyltransferase activity"/>
    <property type="evidence" value="ECO:0007669"/>
    <property type="project" value="UniProtKB-KW"/>
</dbReference>
<evidence type="ECO:0000256" key="12">
    <source>
        <dbReference type="SAM" id="MobiDB-lite"/>
    </source>
</evidence>
<dbReference type="PANTHER" id="PTHR48418:SF1">
    <property type="entry name" value="TRNA WYBUTOSINE-SYNTHESIZING PROTEIN 3"/>
    <property type="match status" value="1"/>
</dbReference>
<evidence type="ECO:0000313" key="14">
    <source>
        <dbReference type="EMBL" id="WPK24743.1"/>
    </source>
</evidence>
<evidence type="ECO:0000256" key="1">
    <source>
        <dbReference type="ARBA" id="ARBA00004797"/>
    </source>
</evidence>
<evidence type="ECO:0000256" key="5">
    <source>
        <dbReference type="ARBA" id="ARBA00022679"/>
    </source>
</evidence>
<dbReference type="InterPro" id="IPR036602">
    <property type="entry name" value="tRNA_yW-synthesising-like_sf"/>
</dbReference>
<organism evidence="14 15">
    <name type="scientific">Australozyma saopauloensis</name>
    <dbReference type="NCBI Taxonomy" id="291208"/>
    <lineage>
        <taxon>Eukaryota</taxon>
        <taxon>Fungi</taxon>
        <taxon>Dikarya</taxon>
        <taxon>Ascomycota</taxon>
        <taxon>Saccharomycotina</taxon>
        <taxon>Pichiomycetes</taxon>
        <taxon>Metschnikowiaceae</taxon>
        <taxon>Australozyma</taxon>
    </lineage>
</organism>
<comment type="similarity">
    <text evidence="2">Belongs to the TYW3 family.</text>
</comment>
<evidence type="ECO:0000256" key="2">
    <source>
        <dbReference type="ARBA" id="ARBA00008569"/>
    </source>
</evidence>
<evidence type="ECO:0000256" key="10">
    <source>
        <dbReference type="ARBA" id="ARBA00058049"/>
    </source>
</evidence>